<proteinExistence type="inferred from homology"/>
<feature type="compositionally biased region" description="Polar residues" evidence="11">
    <location>
        <begin position="19"/>
        <end position="28"/>
    </location>
</feature>
<feature type="compositionally biased region" description="Basic and acidic residues" evidence="11">
    <location>
        <begin position="172"/>
        <end position="181"/>
    </location>
</feature>
<evidence type="ECO:0000256" key="2">
    <source>
        <dbReference type="ARBA" id="ARBA00004496"/>
    </source>
</evidence>
<dbReference type="GeneID" id="106811376"/>
<dbReference type="PANTHER" id="PTHR13135:SF0">
    <property type="entry name" value="PHOSPHORYLATED ADAPTER RNA EXPORT PROTEIN"/>
    <property type="match status" value="1"/>
</dbReference>
<keyword evidence="9" id="KW-0539">Nucleus</keyword>
<feature type="region of interest" description="Disordered" evidence="11">
    <location>
        <begin position="348"/>
        <end position="468"/>
    </location>
</feature>
<evidence type="ECO:0000313" key="14">
    <source>
        <dbReference type="RefSeq" id="XP_014670447.1"/>
    </source>
</evidence>
<evidence type="ECO:0000256" key="1">
    <source>
        <dbReference type="ARBA" id="ARBA00004123"/>
    </source>
</evidence>
<evidence type="ECO:0000256" key="9">
    <source>
        <dbReference type="ARBA" id="ARBA00023242"/>
    </source>
</evidence>
<dbReference type="Pfam" id="PF10258">
    <property type="entry name" value="PHAX_RNA-bd"/>
    <property type="match status" value="1"/>
</dbReference>
<evidence type="ECO:0000313" key="13">
    <source>
        <dbReference type="Proteomes" id="UP000695022"/>
    </source>
</evidence>
<feature type="compositionally biased region" description="Acidic residues" evidence="11">
    <location>
        <begin position="8"/>
        <end position="18"/>
    </location>
</feature>
<evidence type="ECO:0000256" key="7">
    <source>
        <dbReference type="ARBA" id="ARBA00022884"/>
    </source>
</evidence>
<organism evidence="13 14">
    <name type="scientific">Priapulus caudatus</name>
    <name type="common">Priapulid worm</name>
    <dbReference type="NCBI Taxonomy" id="37621"/>
    <lineage>
        <taxon>Eukaryota</taxon>
        <taxon>Metazoa</taxon>
        <taxon>Ecdysozoa</taxon>
        <taxon>Scalidophora</taxon>
        <taxon>Priapulida</taxon>
        <taxon>Priapulimorpha</taxon>
        <taxon>Priapulimorphida</taxon>
        <taxon>Priapulidae</taxon>
        <taxon>Priapulus</taxon>
    </lineage>
</organism>
<dbReference type="InterPro" id="IPR038092">
    <property type="entry name" value="PHAX_RNA-binding_sf"/>
</dbReference>
<evidence type="ECO:0000256" key="5">
    <source>
        <dbReference type="ARBA" id="ARBA00022448"/>
    </source>
</evidence>
<protein>
    <recommendedName>
        <fullName evidence="4">Phosphorylated adapter RNA export protein</fullName>
    </recommendedName>
    <alternativeName>
        <fullName evidence="10">RNA U small nuclear RNA export adapter protein</fullName>
    </alternativeName>
</protein>
<keyword evidence="6" id="KW-0963">Cytoplasm</keyword>
<dbReference type="Gene3D" id="1.10.10.1440">
    <property type="entry name" value="PHAX RNA-binding domain"/>
    <property type="match status" value="1"/>
</dbReference>
<feature type="region of interest" description="Disordered" evidence="11">
    <location>
        <begin position="1"/>
        <end position="110"/>
    </location>
</feature>
<gene>
    <name evidence="14" type="primary">LOC106811376</name>
</gene>
<evidence type="ECO:0000256" key="4">
    <source>
        <dbReference type="ARBA" id="ARBA00016856"/>
    </source>
</evidence>
<keyword evidence="8" id="KW-0653">Protein transport</keyword>
<comment type="subcellular location">
    <subcellularLocation>
        <location evidence="2">Cytoplasm</location>
    </subcellularLocation>
    <subcellularLocation>
        <location evidence="1">Nucleus</location>
    </subcellularLocation>
</comment>
<dbReference type="PANTHER" id="PTHR13135">
    <property type="entry name" value="CYTOSOLIC RESINIFERATOXIN BINDING PROTEIN RBP-26"/>
    <property type="match status" value="1"/>
</dbReference>
<evidence type="ECO:0000256" key="3">
    <source>
        <dbReference type="ARBA" id="ARBA00006094"/>
    </source>
</evidence>
<dbReference type="Proteomes" id="UP000695022">
    <property type="component" value="Unplaced"/>
</dbReference>
<feature type="compositionally biased region" description="Basic and acidic residues" evidence="11">
    <location>
        <begin position="189"/>
        <end position="217"/>
    </location>
</feature>
<name>A0ABM1EE26_PRICU</name>
<feature type="region of interest" description="Disordered" evidence="11">
    <location>
        <begin position="149"/>
        <end position="242"/>
    </location>
</feature>
<accession>A0ABM1EE26</accession>
<feature type="compositionally biased region" description="Low complexity" evidence="11">
    <location>
        <begin position="46"/>
        <end position="55"/>
    </location>
</feature>
<feature type="compositionally biased region" description="Basic and acidic residues" evidence="11">
    <location>
        <begin position="402"/>
        <end position="416"/>
    </location>
</feature>
<dbReference type="InterPro" id="IPR019385">
    <property type="entry name" value="PHAX_RNA-binding_domain"/>
</dbReference>
<dbReference type="InterPro" id="IPR039047">
    <property type="entry name" value="PHAX"/>
</dbReference>
<comment type="similarity">
    <text evidence="3">Belongs to the PHAX family.</text>
</comment>
<keyword evidence="13" id="KW-1185">Reference proteome</keyword>
<evidence type="ECO:0000256" key="8">
    <source>
        <dbReference type="ARBA" id="ARBA00022927"/>
    </source>
</evidence>
<feature type="compositionally biased region" description="Basic residues" evidence="11">
    <location>
        <begin position="218"/>
        <end position="235"/>
    </location>
</feature>
<keyword evidence="5" id="KW-0813">Transport</keyword>
<sequence length="468" mass="49998">MAAHVEMLEDGELSDSDDNQQISTSTATFVDPLRRRDVTSEAKPLSSGDSDTSSNDSDDDDGAGDRSWKRAKRGKPPPPAPQPPAPSPRAAANGFRGNGGGKPGRRRANAVWASVVQEQILSQGLTGFAMNADELSNDRAAESYDYITLNPNAKRKREDSSSSSAVTSDGEEGARDGEGGGRDGNGGAREGKEGARDGEGGGRDGNKGAREGEEGGRGRNRGVRARLGSRPRSVHSRLGSTVPVGAPIKHQVELCADDPPEKIVHELVYRLRESKAGLIARVVDTLGSVKTLELMAETEDVESAGGIMTLDGSRRRTPGGVFLQLMRAKSSVAKEQLNQIFEVEIEHDKKNKKRKKKRRHSHDAATQLPSQHGKEGQQPPGDEPMTSEHRPEMAGDDDAARDDEPRDVSTKPRDAEMLCEEDAVGGGASVDANESVGVADAPAKSSKPQLTELEEELQLESAATYDFP</sequence>
<evidence type="ECO:0000256" key="6">
    <source>
        <dbReference type="ARBA" id="ARBA00022490"/>
    </source>
</evidence>
<feature type="compositionally biased region" description="Pro residues" evidence="11">
    <location>
        <begin position="76"/>
        <end position="87"/>
    </location>
</feature>
<keyword evidence="7" id="KW-0694">RNA-binding</keyword>
<evidence type="ECO:0000256" key="11">
    <source>
        <dbReference type="SAM" id="MobiDB-lite"/>
    </source>
</evidence>
<feature type="domain" description="Phosphorylated adapter RNA export protein RNA-binding" evidence="12">
    <location>
        <begin position="264"/>
        <end position="344"/>
    </location>
</feature>
<evidence type="ECO:0000256" key="10">
    <source>
        <dbReference type="ARBA" id="ARBA00030834"/>
    </source>
</evidence>
<evidence type="ECO:0000259" key="12">
    <source>
        <dbReference type="Pfam" id="PF10258"/>
    </source>
</evidence>
<dbReference type="RefSeq" id="XP_014670447.1">
    <property type="nucleotide sequence ID" value="XM_014814961.1"/>
</dbReference>
<reference evidence="14" key="1">
    <citation type="submission" date="2025-08" db="UniProtKB">
        <authorList>
            <consortium name="RefSeq"/>
        </authorList>
    </citation>
    <scope>IDENTIFICATION</scope>
</reference>
<feature type="compositionally biased region" description="Basic residues" evidence="11">
    <location>
        <begin position="350"/>
        <end position="361"/>
    </location>
</feature>